<evidence type="ECO:0000256" key="2">
    <source>
        <dbReference type="SAM" id="Phobius"/>
    </source>
</evidence>
<feature type="domain" description="GGDEF" evidence="4">
    <location>
        <begin position="355"/>
        <end position="488"/>
    </location>
</feature>
<evidence type="ECO:0000313" key="6">
    <source>
        <dbReference type="Proteomes" id="UP000502117"/>
    </source>
</evidence>
<dbReference type="CDD" id="cd13706">
    <property type="entry name" value="PBP2_HisK_like_1"/>
    <property type="match status" value="1"/>
</dbReference>
<feature type="chain" id="PRO_5026337501" description="diguanylate cyclase" evidence="3">
    <location>
        <begin position="45"/>
        <end position="488"/>
    </location>
</feature>
<evidence type="ECO:0000256" key="3">
    <source>
        <dbReference type="SAM" id="SignalP"/>
    </source>
</evidence>
<dbReference type="NCBIfam" id="TIGR00254">
    <property type="entry name" value="GGDEF"/>
    <property type="match status" value="1"/>
</dbReference>
<evidence type="ECO:0000259" key="4">
    <source>
        <dbReference type="PROSITE" id="PS50887"/>
    </source>
</evidence>
<dbReference type="PROSITE" id="PS50887">
    <property type="entry name" value="GGDEF"/>
    <property type="match status" value="1"/>
</dbReference>
<dbReference type="Gene3D" id="3.30.70.270">
    <property type="match status" value="1"/>
</dbReference>
<organism evidence="5 6">
    <name type="scientific">Shewanella chilikensis</name>
    <dbReference type="NCBI Taxonomy" id="558541"/>
    <lineage>
        <taxon>Bacteria</taxon>
        <taxon>Pseudomonadati</taxon>
        <taxon>Pseudomonadota</taxon>
        <taxon>Gammaproteobacteria</taxon>
        <taxon>Alteromonadales</taxon>
        <taxon>Shewanellaceae</taxon>
        <taxon>Shewanella</taxon>
    </lineage>
</organism>
<keyword evidence="2" id="KW-1133">Transmembrane helix</keyword>
<accession>A0A6G7LSC0</accession>
<dbReference type="AlphaFoldDB" id="A0A6G7LSC0"/>
<dbReference type="SMART" id="SM00062">
    <property type="entry name" value="PBPb"/>
    <property type="match status" value="1"/>
</dbReference>
<keyword evidence="2" id="KW-0472">Membrane</keyword>
<dbReference type="EC" id="2.7.7.65" evidence="1"/>
<dbReference type="GO" id="GO:1902201">
    <property type="term" value="P:negative regulation of bacterial-type flagellum-dependent cell motility"/>
    <property type="evidence" value="ECO:0007669"/>
    <property type="project" value="TreeGrafter"/>
</dbReference>
<dbReference type="GO" id="GO:0043709">
    <property type="term" value="P:cell adhesion involved in single-species biofilm formation"/>
    <property type="evidence" value="ECO:0007669"/>
    <property type="project" value="TreeGrafter"/>
</dbReference>
<sequence length="488" mass="54569">MKLAVIVSLTPWLQLLSVPLSRLCQSQTRLIFLPLLLVVGESLAAEQADNGQSEVPIRELVVTNSGSWKPFSYRNDAGEPSGMLVDIWREYAKANRVKIRFILTDWQHSLDLVRNGQADIHAGLLWSQEREHYLDYAQGLLGIESQLFFNQALLGTEPDRYLDSGGKVGVVSGGYEEAFVRREFPNTSLIVYASNEQMLKSAVAGSLKAFVADLQVANFYLYTSQEPTLFVPVRHLYSAQIRSAVKEGNVTLQEEIRQGLARIPDAEYQRILNRWMYVETVYPRYLLHVVLALLFLAVISYVFMLRRTVAIRTAELEEVNAELVHLAATDSLTGITNRRAFMEALEQACDSRSYDSLTLLLFDIDDFKRINDSYGHLVGDELICQLVQRVATLLPEGAVFARVGGEEFCILQLGMAESATPKLARSLLLSVGRAPFPTKVGELPLSISIGAVYAGPGQRDPLSVLADADRLMYQVKASGRNDLLFRRF</sequence>
<dbReference type="InterPro" id="IPR000160">
    <property type="entry name" value="GGDEF_dom"/>
</dbReference>
<dbReference type="InterPro" id="IPR001638">
    <property type="entry name" value="Solute-binding_3/MltF_N"/>
</dbReference>
<dbReference type="Pfam" id="PF00990">
    <property type="entry name" value="GGDEF"/>
    <property type="match status" value="1"/>
</dbReference>
<dbReference type="PANTHER" id="PTHR45138">
    <property type="entry name" value="REGULATORY COMPONENTS OF SENSORY TRANSDUCTION SYSTEM"/>
    <property type="match status" value="1"/>
</dbReference>
<gene>
    <name evidence="5" type="ORF">GII14_11215</name>
</gene>
<feature type="signal peptide" evidence="3">
    <location>
        <begin position="1"/>
        <end position="44"/>
    </location>
</feature>
<dbReference type="SMART" id="SM00267">
    <property type="entry name" value="GGDEF"/>
    <property type="match status" value="1"/>
</dbReference>
<dbReference type="Pfam" id="PF00497">
    <property type="entry name" value="SBP_bac_3"/>
    <property type="match status" value="1"/>
</dbReference>
<dbReference type="Gene3D" id="3.40.190.10">
    <property type="entry name" value="Periplasmic binding protein-like II"/>
    <property type="match status" value="2"/>
</dbReference>
<dbReference type="Proteomes" id="UP000502117">
    <property type="component" value="Chromosome"/>
</dbReference>
<dbReference type="KEGG" id="schk:GII14_11215"/>
<feature type="transmembrane region" description="Helical" evidence="2">
    <location>
        <begin position="285"/>
        <end position="304"/>
    </location>
</feature>
<evidence type="ECO:0000256" key="1">
    <source>
        <dbReference type="ARBA" id="ARBA00012528"/>
    </source>
</evidence>
<name>A0A6G7LSC0_9GAMM</name>
<proteinExistence type="predicted"/>
<dbReference type="GO" id="GO:0052621">
    <property type="term" value="F:diguanylate cyclase activity"/>
    <property type="evidence" value="ECO:0007669"/>
    <property type="project" value="UniProtKB-EC"/>
</dbReference>
<dbReference type="InterPro" id="IPR043128">
    <property type="entry name" value="Rev_trsase/Diguanyl_cyclase"/>
</dbReference>
<dbReference type="SUPFAM" id="SSF55073">
    <property type="entry name" value="Nucleotide cyclase"/>
    <property type="match status" value="1"/>
</dbReference>
<dbReference type="EMBL" id="CP045857">
    <property type="protein sequence ID" value="QIJ04661.1"/>
    <property type="molecule type" value="Genomic_DNA"/>
</dbReference>
<keyword evidence="3" id="KW-0732">Signal</keyword>
<dbReference type="PANTHER" id="PTHR45138:SF5">
    <property type="entry name" value="BIFUNCTIONAL PERIPLASMIC SUBSTRATE BINDING PROTEIN_CYTOPLASMIC DIGUANYLATE CYCLASE"/>
    <property type="match status" value="1"/>
</dbReference>
<dbReference type="SUPFAM" id="SSF53850">
    <property type="entry name" value="Periplasmic binding protein-like II"/>
    <property type="match status" value="1"/>
</dbReference>
<evidence type="ECO:0000313" key="5">
    <source>
        <dbReference type="EMBL" id="QIJ04661.1"/>
    </source>
</evidence>
<protein>
    <recommendedName>
        <fullName evidence="1">diguanylate cyclase</fullName>
        <ecNumber evidence="1">2.7.7.65</ecNumber>
    </recommendedName>
</protein>
<dbReference type="InterPro" id="IPR050469">
    <property type="entry name" value="Diguanylate_Cyclase"/>
</dbReference>
<dbReference type="InterPro" id="IPR029787">
    <property type="entry name" value="Nucleotide_cyclase"/>
</dbReference>
<keyword evidence="2" id="KW-0812">Transmembrane</keyword>
<dbReference type="CDD" id="cd01949">
    <property type="entry name" value="GGDEF"/>
    <property type="match status" value="1"/>
</dbReference>
<reference evidence="5 6" key="1">
    <citation type="submission" date="2019-11" db="EMBL/GenBank/DDBJ databases">
        <title>Complete Genome Sequence of Shewanella chilikensis Strain DC57, Isolated from Corroded Seal Rings at a floating production facility in Australia.</title>
        <authorList>
            <person name="Salgar-Chaparro S.J."/>
            <person name="Castillo-Villamizar G.A."/>
            <person name="Poehlein A."/>
            <person name="Daniel R."/>
            <person name="Machuca L."/>
        </authorList>
    </citation>
    <scope>NUCLEOTIDE SEQUENCE [LARGE SCALE GENOMIC DNA]</scope>
    <source>
        <strain evidence="5 6">DC57</strain>
    </source>
</reference>
<dbReference type="GO" id="GO:0005886">
    <property type="term" value="C:plasma membrane"/>
    <property type="evidence" value="ECO:0007669"/>
    <property type="project" value="TreeGrafter"/>
</dbReference>